<dbReference type="OrthoDB" id="9812255at2"/>
<name>A8LSI0_DINSH</name>
<dbReference type="KEGG" id="dsh:Dshi_1052"/>
<dbReference type="SUPFAM" id="SSF53850">
    <property type="entry name" value="Periplasmic binding protein-like II"/>
    <property type="match status" value="1"/>
</dbReference>
<dbReference type="Gene3D" id="3.40.190.10">
    <property type="entry name" value="Periplasmic binding protein-like II"/>
    <property type="match status" value="2"/>
</dbReference>
<dbReference type="InterPro" id="IPR006311">
    <property type="entry name" value="TAT_signal"/>
</dbReference>
<accession>A8LSI0</accession>
<dbReference type="Proteomes" id="UP000006833">
    <property type="component" value="Chromosome"/>
</dbReference>
<protein>
    <submittedName>
        <fullName evidence="2">Spermidine/putrescine-binding periplasmic protein-like protein</fullName>
    </submittedName>
</protein>
<dbReference type="AlphaFoldDB" id="A8LSI0"/>
<dbReference type="PROSITE" id="PS51318">
    <property type="entry name" value="TAT"/>
    <property type="match status" value="1"/>
</dbReference>
<gene>
    <name evidence="2" type="ordered locus">Dshi_1052</name>
</gene>
<reference evidence="3" key="1">
    <citation type="journal article" date="2010" name="ISME J.">
        <title>The complete genome sequence of the algal symbiont Dinoroseobacter shibae: a hitchhiker's guide to life in the sea.</title>
        <authorList>
            <person name="Wagner-Dobler I."/>
            <person name="Ballhausen B."/>
            <person name="Berger M."/>
            <person name="Brinkhoff T."/>
            <person name="Buchholz I."/>
            <person name="Bunk B."/>
            <person name="Cypionka H."/>
            <person name="Daniel R."/>
            <person name="Drepper T."/>
            <person name="Gerdts G."/>
            <person name="Hahnke S."/>
            <person name="Han C."/>
            <person name="Jahn D."/>
            <person name="Kalhoefer D."/>
            <person name="Kiss H."/>
            <person name="Klenk H.P."/>
            <person name="Kyrpides N."/>
            <person name="Liebl W."/>
            <person name="Liesegang H."/>
            <person name="Meincke L."/>
            <person name="Pati A."/>
            <person name="Petersen J."/>
            <person name="Piekarski T."/>
            <person name="Pommerenke C."/>
            <person name="Pradella S."/>
            <person name="Pukall R."/>
            <person name="Rabus R."/>
            <person name="Stackebrandt E."/>
            <person name="Thole S."/>
            <person name="Thompson L."/>
            <person name="Tielen P."/>
            <person name="Tomasch J."/>
            <person name="von Jan M."/>
            <person name="Wanphrut N."/>
            <person name="Wichels A."/>
            <person name="Zech H."/>
            <person name="Simon M."/>
        </authorList>
    </citation>
    <scope>NUCLEOTIDE SEQUENCE [LARGE SCALE GENOMIC DNA]</scope>
    <source>
        <strain evidence="3">DSM 16493 / NCIMB 14021 / DFL 12</strain>
    </source>
</reference>
<dbReference type="RefSeq" id="WP_012177725.1">
    <property type="nucleotide sequence ID" value="NC_009952.1"/>
</dbReference>
<evidence type="ECO:0000313" key="2">
    <source>
        <dbReference type="EMBL" id="ABV92794.1"/>
    </source>
</evidence>
<keyword evidence="1" id="KW-0732">Signal</keyword>
<dbReference type="HOGENOM" id="CLU_703280_0_0_5"/>
<dbReference type="PANTHER" id="PTHR30222:SF17">
    <property type="entry name" value="SPERMIDINE_PUTRESCINE-BINDING PERIPLASMIC PROTEIN"/>
    <property type="match status" value="1"/>
</dbReference>
<dbReference type="PANTHER" id="PTHR30222">
    <property type="entry name" value="SPERMIDINE/PUTRESCINE-BINDING PERIPLASMIC PROTEIN"/>
    <property type="match status" value="1"/>
</dbReference>
<dbReference type="STRING" id="398580.Dshi_1052"/>
<dbReference type="eggNOG" id="COG0687">
    <property type="taxonomic scope" value="Bacteria"/>
</dbReference>
<keyword evidence="3" id="KW-1185">Reference proteome</keyword>
<evidence type="ECO:0000256" key="1">
    <source>
        <dbReference type="ARBA" id="ARBA00022729"/>
    </source>
</evidence>
<proteinExistence type="predicted"/>
<organism evidence="2 3">
    <name type="scientific">Dinoroseobacter shibae (strain DSM 16493 / NCIMB 14021 / DFL 12)</name>
    <dbReference type="NCBI Taxonomy" id="398580"/>
    <lineage>
        <taxon>Bacteria</taxon>
        <taxon>Pseudomonadati</taxon>
        <taxon>Pseudomonadota</taxon>
        <taxon>Alphaproteobacteria</taxon>
        <taxon>Rhodobacterales</taxon>
        <taxon>Roseobacteraceae</taxon>
        <taxon>Dinoroseobacter</taxon>
    </lineage>
</organism>
<dbReference type="EMBL" id="CP000830">
    <property type="protein sequence ID" value="ABV92794.1"/>
    <property type="molecule type" value="Genomic_DNA"/>
</dbReference>
<evidence type="ECO:0000313" key="3">
    <source>
        <dbReference type="Proteomes" id="UP000006833"/>
    </source>
</evidence>
<sequence length="389" mass="42804">MNQLDFNRRQFMALMGAATATATTALGSRAMASEALKFWAPGIARVGNQDWSDMEARAGISIANIAKSARADEAIQKMVVGDGNALYDAMTDNGGGMEDALASQNAIVELDPSRIPNWANLVDSYKEGGSSYDTIRHEGRLVAVPYISNADSLAFNHDVIGEELTSWEALFDEQFRGRAAMQNDYGPTLTNTAVYLKQSGKQDIENPSDMTEAEVKGVCQFLIDLKKKGHFRTFWDGFQNGVDLLASEEVLVSSCWEPIQIMAARKNGADIRYGTMTEGHQAWNNIIMLTRGGQERGMEDAFYALANVYLDPWFGARTLAGLGFTPQMTGVNAYVEANAADFDDDTRATLAERLARKDARMAKPGNAWQNVFPTNIRAYQDWWAQVQAA</sequence>